<name>A0A1M5XE02_9BACT</name>
<dbReference type="OrthoDB" id="9794935at2"/>
<dbReference type="AlphaFoldDB" id="A0A1M5XE02"/>
<dbReference type="STRING" id="1121409.SAMN02745124_02973"/>
<reference evidence="1 2" key="1">
    <citation type="submission" date="2016-11" db="EMBL/GenBank/DDBJ databases">
        <authorList>
            <person name="Jaros S."/>
            <person name="Januszkiewicz K."/>
            <person name="Wedrychowicz H."/>
        </authorList>
    </citation>
    <scope>NUCLEOTIDE SEQUENCE [LARGE SCALE GENOMIC DNA]</scope>
    <source>
        <strain evidence="1 2">DSM 9705</strain>
    </source>
</reference>
<dbReference type="PANTHER" id="PTHR34071">
    <property type="entry name" value="5-NITROIMIDAZOLE ANTIBIOTICS RESISTANCE PROTEIN, NIMA-FAMILY-RELATED PROTEIN-RELATED"/>
    <property type="match status" value="1"/>
</dbReference>
<dbReference type="InterPro" id="IPR024747">
    <property type="entry name" value="Pyridox_Oxase-rel"/>
</dbReference>
<organism evidence="1 2">
    <name type="scientific">Desulfofustis glycolicus DSM 9705</name>
    <dbReference type="NCBI Taxonomy" id="1121409"/>
    <lineage>
        <taxon>Bacteria</taxon>
        <taxon>Pseudomonadati</taxon>
        <taxon>Thermodesulfobacteriota</taxon>
        <taxon>Desulfobulbia</taxon>
        <taxon>Desulfobulbales</taxon>
        <taxon>Desulfocapsaceae</taxon>
        <taxon>Desulfofustis</taxon>
    </lineage>
</organism>
<evidence type="ECO:0000313" key="2">
    <source>
        <dbReference type="Proteomes" id="UP000184139"/>
    </source>
</evidence>
<sequence length="198" mass="22419">MKRARCEITDRTAMDAILQRTTIGRLATLGNDGYPYITPVNYVYLDGSIYFHCARAGEKLDNIRRDPRVCFTVDIPLAYLDLGYYGDLPEPCLVHQFYHCVIIRGRAEVVERIDEKVRALNGLVTAHEKPATEFPPITAETPAVALCLVVAVRIESITGKSDLAQKKDRQTKQRLASYLHRRNLQGDEEAARLLRESE</sequence>
<gene>
    <name evidence="1" type="ORF">SAMN02745124_02973</name>
</gene>
<keyword evidence="2" id="KW-1185">Reference proteome</keyword>
<dbReference type="Pfam" id="PF12900">
    <property type="entry name" value="Pyridox_ox_2"/>
    <property type="match status" value="1"/>
</dbReference>
<dbReference type="EMBL" id="FQXS01000019">
    <property type="protein sequence ID" value="SHH97724.1"/>
    <property type="molecule type" value="Genomic_DNA"/>
</dbReference>
<protein>
    <submittedName>
        <fullName evidence="1">Pyridoxamine 5'-phosphate oxidase</fullName>
    </submittedName>
</protein>
<dbReference type="PANTHER" id="PTHR34071:SF2">
    <property type="entry name" value="FLAVIN-NUCLEOTIDE-BINDING PROTEIN"/>
    <property type="match status" value="1"/>
</dbReference>
<proteinExistence type="predicted"/>
<dbReference type="Proteomes" id="UP000184139">
    <property type="component" value="Unassembled WGS sequence"/>
</dbReference>
<dbReference type="InterPro" id="IPR012349">
    <property type="entry name" value="Split_barrel_FMN-bd"/>
</dbReference>
<accession>A0A1M5XE02</accession>
<dbReference type="Gene3D" id="2.30.110.10">
    <property type="entry name" value="Electron Transport, Fmn-binding Protein, Chain A"/>
    <property type="match status" value="1"/>
</dbReference>
<evidence type="ECO:0000313" key="1">
    <source>
        <dbReference type="EMBL" id="SHH97724.1"/>
    </source>
</evidence>
<dbReference type="SUPFAM" id="SSF50475">
    <property type="entry name" value="FMN-binding split barrel"/>
    <property type="match status" value="1"/>
</dbReference>
<dbReference type="RefSeq" id="WP_073377356.1">
    <property type="nucleotide sequence ID" value="NZ_FQXS01000019.1"/>
</dbReference>